<name>A0A1I6M6W4_9SPHN</name>
<accession>A0A1I6M6W4</accession>
<sequence>MRISRHLVACGLSPLLLLGCARTPAPVPVAAVTPPPPPPRPERPQDLPETLRVPARLADGRYATINQGITAAAAAWHVRSALNVAALGCRGPQEAGMIAGYNRLLKTHKASLAAADKAVQAEFRSREPKDWRGAHDGFNTRLYNFFAQPVATARFCAEALAVVTEAEAVPTAGFAAWAPGALTRLEAPFTDAYARYDDWRLRLAAWEAGRVPGAPRLEYASMAQVMAWTPPETVWRVAALR</sequence>
<keyword evidence="4" id="KW-1185">Reference proteome</keyword>
<evidence type="ECO:0000313" key="4">
    <source>
        <dbReference type="Proteomes" id="UP000198824"/>
    </source>
</evidence>
<feature type="signal peptide" evidence="2">
    <location>
        <begin position="1"/>
        <end position="25"/>
    </location>
</feature>
<dbReference type="STRING" id="1166337.SAMN05192580_3550"/>
<evidence type="ECO:0000256" key="1">
    <source>
        <dbReference type="SAM" id="MobiDB-lite"/>
    </source>
</evidence>
<proteinExistence type="predicted"/>
<reference evidence="3 4" key="1">
    <citation type="submission" date="2016-10" db="EMBL/GenBank/DDBJ databases">
        <authorList>
            <person name="de Groot N.N."/>
        </authorList>
    </citation>
    <scope>NUCLEOTIDE SEQUENCE [LARGE SCALE GENOMIC DNA]</scope>
    <source>
        <strain evidence="3 4">S5-249</strain>
    </source>
</reference>
<dbReference type="RefSeq" id="WP_093316605.1">
    <property type="nucleotide sequence ID" value="NZ_FOZG01000003.1"/>
</dbReference>
<evidence type="ECO:0000256" key="2">
    <source>
        <dbReference type="SAM" id="SignalP"/>
    </source>
</evidence>
<evidence type="ECO:0000313" key="3">
    <source>
        <dbReference type="EMBL" id="SFS11242.1"/>
    </source>
</evidence>
<dbReference type="Proteomes" id="UP000198824">
    <property type="component" value="Unassembled WGS sequence"/>
</dbReference>
<organism evidence="3 4">
    <name type="scientific">Sphingomonas jatrophae</name>
    <dbReference type="NCBI Taxonomy" id="1166337"/>
    <lineage>
        <taxon>Bacteria</taxon>
        <taxon>Pseudomonadati</taxon>
        <taxon>Pseudomonadota</taxon>
        <taxon>Alphaproteobacteria</taxon>
        <taxon>Sphingomonadales</taxon>
        <taxon>Sphingomonadaceae</taxon>
        <taxon>Sphingomonas</taxon>
    </lineage>
</organism>
<dbReference type="PROSITE" id="PS51257">
    <property type="entry name" value="PROKAR_LIPOPROTEIN"/>
    <property type="match status" value="1"/>
</dbReference>
<dbReference type="EMBL" id="FOZG01000003">
    <property type="protein sequence ID" value="SFS11242.1"/>
    <property type="molecule type" value="Genomic_DNA"/>
</dbReference>
<keyword evidence="2" id="KW-0732">Signal</keyword>
<feature type="chain" id="PRO_5011613412" evidence="2">
    <location>
        <begin position="26"/>
        <end position="241"/>
    </location>
</feature>
<gene>
    <name evidence="3" type="ORF">SAMN05192580_3550</name>
</gene>
<protein>
    <submittedName>
        <fullName evidence="3">Uncharacterized protein</fullName>
    </submittedName>
</protein>
<dbReference type="OrthoDB" id="7432148at2"/>
<dbReference type="AlphaFoldDB" id="A0A1I6M6W4"/>
<feature type="region of interest" description="Disordered" evidence="1">
    <location>
        <begin position="29"/>
        <end position="48"/>
    </location>
</feature>